<sequence length="431" mass="48972">MEKLKVLFVLRSHANPRAYESIVAALQKRGHEVIIPKKGGKFRLKLRRDIWRHPLLASRQLLSYRSYFFMKQSSYFRDRWVIFFPEGLRKLVAIPGANFLIKSRLGGWLLSAVERIAPPDKGALSQLREIEPDIIVSAVANMRYKSSETDYIKAAKSLGIPTAYAVLSWDNLTIKGKMHILPDILLVWNSVQIGEAWEHHGMPKEKIKPVGAAVFDHWFKGRPEKSSKEEFCAKHGMDPSKPIFTYLGSSANIAKDETAIVLKLKKSLEGSPDNKARSAQMIFRPHQANAEIYEKFPEGNGIFHFPKGRIKDPVETERLYYDTLTHSDFVLGINTSAMLEAIILDRPVVSYLADEFKKTQSDARHFQELVAENTIEIAESPQEFAKIAATLFAGVDNMRGQRKNFIKKFIRPNSPDRPAGEYAADEIEKFA</sequence>
<dbReference type="InterPro" id="IPR043148">
    <property type="entry name" value="TagF_C"/>
</dbReference>
<dbReference type="AlphaFoldDB" id="A0A1F5WPS6"/>
<dbReference type="Proteomes" id="UP000178425">
    <property type="component" value="Unassembled WGS sequence"/>
</dbReference>
<name>A0A1F5WPS6_9BACT</name>
<dbReference type="SUPFAM" id="SSF53756">
    <property type="entry name" value="UDP-Glycosyltransferase/glycogen phosphorylase"/>
    <property type="match status" value="1"/>
</dbReference>
<dbReference type="EMBL" id="MFHI01000040">
    <property type="protein sequence ID" value="OGF77577.1"/>
    <property type="molecule type" value="Genomic_DNA"/>
</dbReference>
<proteinExistence type="predicted"/>
<evidence type="ECO:0000313" key="2">
    <source>
        <dbReference type="Proteomes" id="UP000178425"/>
    </source>
</evidence>
<reference evidence="1 2" key="1">
    <citation type="journal article" date="2016" name="Nat. Commun.">
        <title>Thousands of microbial genomes shed light on interconnected biogeochemical processes in an aquifer system.</title>
        <authorList>
            <person name="Anantharaman K."/>
            <person name="Brown C.T."/>
            <person name="Hug L.A."/>
            <person name="Sharon I."/>
            <person name="Castelle C.J."/>
            <person name="Probst A.J."/>
            <person name="Thomas B.C."/>
            <person name="Singh A."/>
            <person name="Wilkins M.J."/>
            <person name="Karaoz U."/>
            <person name="Brodie E.L."/>
            <person name="Williams K.H."/>
            <person name="Hubbard S.S."/>
            <person name="Banfield J.F."/>
        </authorList>
    </citation>
    <scope>NUCLEOTIDE SEQUENCE [LARGE SCALE GENOMIC DNA]</scope>
</reference>
<evidence type="ECO:0000313" key="1">
    <source>
        <dbReference type="EMBL" id="OGF77577.1"/>
    </source>
</evidence>
<accession>A0A1F5WPS6</accession>
<organism evidence="1 2">
    <name type="scientific">Candidatus Giovannonibacteria bacterium RIFCSPHIGHO2_02_43_13</name>
    <dbReference type="NCBI Taxonomy" id="1798330"/>
    <lineage>
        <taxon>Bacteria</taxon>
        <taxon>Candidatus Giovannoniibacteriota</taxon>
    </lineage>
</organism>
<gene>
    <name evidence="1" type="ORF">A2W54_01895</name>
</gene>
<protein>
    <submittedName>
        <fullName evidence="1">Uncharacterized protein</fullName>
    </submittedName>
</protein>
<comment type="caution">
    <text evidence="1">The sequence shown here is derived from an EMBL/GenBank/DDBJ whole genome shotgun (WGS) entry which is preliminary data.</text>
</comment>
<dbReference type="Gene3D" id="3.40.50.12580">
    <property type="match status" value="1"/>
</dbReference>